<feature type="transmembrane region" description="Helical" evidence="7">
    <location>
        <begin position="153"/>
        <end position="171"/>
    </location>
</feature>
<gene>
    <name evidence="7" type="primary">msrQ</name>
</gene>
<feature type="transmembrane region" description="Helical" evidence="7">
    <location>
        <begin position="79"/>
        <end position="99"/>
    </location>
</feature>
<comment type="cofactor">
    <cofactor evidence="7">
        <name>heme b</name>
        <dbReference type="ChEBI" id="CHEBI:60344"/>
    </cofactor>
    <text evidence="7">Binds 1 heme b (iron(II)-protoporphyrin IX) group per subunit.</text>
</comment>
<keyword evidence="7" id="KW-0288">FMN</keyword>
<name>E0Y056_9PROT</name>
<feature type="domain" description="Ferric oxidoreductase" evidence="8">
    <location>
        <begin position="52"/>
        <end position="163"/>
    </location>
</feature>
<comment type="similarity">
    <text evidence="7">Belongs to the MsrQ family.</text>
</comment>
<evidence type="ECO:0000256" key="2">
    <source>
        <dbReference type="ARBA" id="ARBA00022448"/>
    </source>
</evidence>
<keyword evidence="2 7" id="KW-0813">Transport</keyword>
<accession>E0Y056</accession>
<keyword evidence="4 7" id="KW-1133">Transmembrane helix</keyword>
<dbReference type="GO" id="GO:0030091">
    <property type="term" value="P:protein repair"/>
    <property type="evidence" value="ECO:0007669"/>
    <property type="project" value="UniProtKB-UniRule"/>
</dbReference>
<keyword evidence="7" id="KW-0349">Heme</keyword>
<dbReference type="HAMAP" id="MF_01207">
    <property type="entry name" value="MsrQ"/>
    <property type="match status" value="1"/>
</dbReference>
<proteinExistence type="inferred from homology"/>
<evidence type="ECO:0000313" key="9">
    <source>
        <dbReference type="EMBL" id="ADI20047.1"/>
    </source>
</evidence>
<dbReference type="PANTHER" id="PTHR36964:SF1">
    <property type="entry name" value="PROTEIN-METHIONINE-SULFOXIDE REDUCTASE HEME-BINDING SUBUNIT MSRQ"/>
    <property type="match status" value="1"/>
</dbReference>
<dbReference type="AlphaFoldDB" id="E0Y056"/>
<feature type="transmembrane region" description="Helical" evidence="7">
    <location>
        <begin position="54"/>
        <end position="72"/>
    </location>
</feature>
<dbReference type="PANTHER" id="PTHR36964">
    <property type="entry name" value="PROTEIN-METHIONINE-SULFOXIDE REDUCTASE HEME-BINDING SUBUNIT MSRQ"/>
    <property type="match status" value="1"/>
</dbReference>
<keyword evidence="7" id="KW-0249">Electron transport</keyword>
<comment type="subunit">
    <text evidence="7">Heterodimer of a catalytic subunit (MsrP) and a heme-binding subunit (MsrQ).</text>
</comment>
<evidence type="ECO:0000256" key="1">
    <source>
        <dbReference type="ARBA" id="ARBA00004141"/>
    </source>
</evidence>
<sequence length="199" mass="23122">MNTTRALNGLFQKVPIWVVCLILVSPAVYLTYALFNNQLGPDPIRTYERSIGELGFKLILFILLITPLKDLANINLIKFRRVFGVIAFIYICLHFLSYLVLDLGLNTNELWKDILKRPYITFGMVSAVMMLFLTITSNNLSIRKLGLRNWKHLHKLVYVIAIGASLHYLLLTKTWQIEPIIYSVLVMVLLFYRIIRFRS</sequence>
<dbReference type="GO" id="GO:0016679">
    <property type="term" value="F:oxidoreductase activity, acting on diphenols and related substances as donors"/>
    <property type="evidence" value="ECO:0007669"/>
    <property type="project" value="TreeGrafter"/>
</dbReference>
<evidence type="ECO:0000256" key="3">
    <source>
        <dbReference type="ARBA" id="ARBA00022692"/>
    </source>
</evidence>
<feature type="transmembrane region" description="Helical" evidence="7">
    <location>
        <begin position="14"/>
        <end position="34"/>
    </location>
</feature>
<evidence type="ECO:0000256" key="7">
    <source>
        <dbReference type="HAMAP-Rule" id="MF_01207"/>
    </source>
</evidence>
<evidence type="ECO:0000256" key="6">
    <source>
        <dbReference type="ARBA" id="ARBA00023136"/>
    </source>
</evidence>
<dbReference type="EMBL" id="GU474937">
    <property type="protein sequence ID" value="ADI20047.1"/>
    <property type="molecule type" value="Genomic_DNA"/>
</dbReference>
<evidence type="ECO:0000256" key="4">
    <source>
        <dbReference type="ARBA" id="ARBA00022989"/>
    </source>
</evidence>
<feature type="transmembrane region" description="Helical" evidence="7">
    <location>
        <begin position="177"/>
        <end position="195"/>
    </location>
</feature>
<keyword evidence="7" id="KW-0285">Flavoprotein</keyword>
<comment type="function">
    <text evidence="7">Part of the MsrPQ system that repairs oxidized periplasmic proteins containing methionine sulfoxide residues (Met-O), using respiratory chain electrons. Thus protects these proteins from oxidative-stress damage caused by reactive species of oxygen and chlorine generated by the host defense mechanisms. MsrPQ is essential for the maintenance of envelope integrity under bleach stress, rescuing a wide series of structurally unrelated periplasmic proteins from methionine oxidation. MsrQ provides electrons for reduction to the reductase catalytic subunit MsrP, using the quinone pool of the respiratory chain.</text>
</comment>
<keyword evidence="3 7" id="KW-0812">Transmembrane</keyword>
<keyword evidence="7" id="KW-0479">Metal-binding</keyword>
<keyword evidence="5 7" id="KW-0408">Iron</keyword>
<comment type="subcellular location">
    <subcellularLocation>
        <location evidence="7">Cell membrane</location>
        <topology evidence="7">Multi-pass membrane protein</topology>
    </subcellularLocation>
    <subcellularLocation>
        <location evidence="1">Membrane</location>
        <topology evidence="1">Multi-pass membrane protein</topology>
    </subcellularLocation>
</comment>
<keyword evidence="7" id="KW-1003">Cell membrane</keyword>
<reference evidence="9" key="1">
    <citation type="journal article" date="2011" name="Environ. Microbiol.">
        <title>Time-series analyses of Monterey Bay coastal microbial picoplankton using a 'genome proxy' microarray.</title>
        <authorList>
            <person name="Rich V.I."/>
            <person name="Pham V.D."/>
            <person name="Eppley J."/>
            <person name="Shi Y."/>
            <person name="DeLong E.F."/>
        </authorList>
    </citation>
    <scope>NUCLEOTIDE SEQUENCE</scope>
</reference>
<keyword evidence="6 7" id="KW-0472">Membrane</keyword>
<dbReference type="GO" id="GO:0046872">
    <property type="term" value="F:metal ion binding"/>
    <property type="evidence" value="ECO:0007669"/>
    <property type="project" value="UniProtKB-KW"/>
</dbReference>
<dbReference type="InterPro" id="IPR013130">
    <property type="entry name" value="Fe3_Rdtase_TM_dom"/>
</dbReference>
<dbReference type="GO" id="GO:0005886">
    <property type="term" value="C:plasma membrane"/>
    <property type="evidence" value="ECO:0007669"/>
    <property type="project" value="UniProtKB-SubCell"/>
</dbReference>
<comment type="cofactor">
    <cofactor evidence="7">
        <name>FMN</name>
        <dbReference type="ChEBI" id="CHEBI:58210"/>
    </cofactor>
    <text evidence="7">Binds 1 FMN per subunit.</text>
</comment>
<dbReference type="GO" id="GO:0010181">
    <property type="term" value="F:FMN binding"/>
    <property type="evidence" value="ECO:0007669"/>
    <property type="project" value="UniProtKB-UniRule"/>
</dbReference>
<protein>
    <recommendedName>
        <fullName evidence="7">Protein-methionine-sulfoxide reductase heme-binding subunit MsrQ</fullName>
    </recommendedName>
    <alternativeName>
        <fullName evidence="7">Flavocytochrome MsrQ</fullName>
    </alternativeName>
</protein>
<feature type="transmembrane region" description="Helical" evidence="7">
    <location>
        <begin position="119"/>
        <end position="141"/>
    </location>
</feature>
<dbReference type="GO" id="GO:0020037">
    <property type="term" value="F:heme binding"/>
    <property type="evidence" value="ECO:0007669"/>
    <property type="project" value="UniProtKB-UniRule"/>
</dbReference>
<dbReference type="Pfam" id="PF01794">
    <property type="entry name" value="Ferric_reduct"/>
    <property type="match status" value="1"/>
</dbReference>
<evidence type="ECO:0000256" key="5">
    <source>
        <dbReference type="ARBA" id="ARBA00023004"/>
    </source>
</evidence>
<evidence type="ECO:0000259" key="8">
    <source>
        <dbReference type="Pfam" id="PF01794"/>
    </source>
</evidence>
<dbReference type="InterPro" id="IPR022837">
    <property type="entry name" value="MsrQ-like"/>
</dbReference>
<dbReference type="GO" id="GO:0009055">
    <property type="term" value="F:electron transfer activity"/>
    <property type="evidence" value="ECO:0007669"/>
    <property type="project" value="UniProtKB-UniRule"/>
</dbReference>
<organism evidence="9">
    <name type="scientific">uncultured alpha proteobacterium EB080_L11F12</name>
    <dbReference type="NCBI Taxonomy" id="710795"/>
    <lineage>
        <taxon>Bacteria</taxon>
        <taxon>Pseudomonadati</taxon>
        <taxon>Pseudomonadota</taxon>
        <taxon>Alphaproteobacteria</taxon>
        <taxon>environmental samples</taxon>
    </lineage>
</organism>